<evidence type="ECO:0000313" key="4">
    <source>
        <dbReference type="EMBL" id="BBE52058.1"/>
    </source>
</evidence>
<dbReference type="Gene3D" id="3.30.429.10">
    <property type="entry name" value="Macrophage Migration Inhibitory Factor"/>
    <property type="match status" value="1"/>
</dbReference>
<dbReference type="InterPro" id="IPR014347">
    <property type="entry name" value="Tautomerase/MIF_sf"/>
</dbReference>
<keyword evidence="2" id="KW-0413">Isomerase</keyword>
<dbReference type="GO" id="GO:0016853">
    <property type="term" value="F:isomerase activity"/>
    <property type="evidence" value="ECO:0007669"/>
    <property type="project" value="UniProtKB-KW"/>
</dbReference>
<sequence length="63" mass="7028">MPYVNIRIAGTLSREQKAQIAAELTDTLERVALKPAAYTYITFDEVADENWAIAGKLLDEESL</sequence>
<dbReference type="KEGG" id="fam:OYT1_ch2546"/>
<organism evidence="4 5">
    <name type="scientific">Ferriphaselus amnicola</name>
    <dbReference type="NCBI Taxonomy" id="1188319"/>
    <lineage>
        <taxon>Bacteria</taxon>
        <taxon>Pseudomonadati</taxon>
        <taxon>Pseudomonadota</taxon>
        <taxon>Betaproteobacteria</taxon>
        <taxon>Nitrosomonadales</taxon>
        <taxon>Gallionellaceae</taxon>
        <taxon>Ferriphaselus</taxon>
    </lineage>
</organism>
<evidence type="ECO:0000256" key="2">
    <source>
        <dbReference type="ARBA" id="ARBA00023235"/>
    </source>
</evidence>
<evidence type="ECO:0000313" key="5">
    <source>
        <dbReference type="Proteomes" id="UP000033070"/>
    </source>
</evidence>
<dbReference type="InterPro" id="IPR004370">
    <property type="entry name" value="4-OT-like_dom"/>
</dbReference>
<dbReference type="STRING" id="1188319.OYT1_01321"/>
<evidence type="ECO:0000259" key="3">
    <source>
        <dbReference type="Pfam" id="PF01361"/>
    </source>
</evidence>
<dbReference type="SUPFAM" id="SSF55331">
    <property type="entry name" value="Tautomerase/MIF"/>
    <property type="match status" value="1"/>
</dbReference>
<dbReference type="Pfam" id="PF01361">
    <property type="entry name" value="Tautomerase"/>
    <property type="match status" value="1"/>
</dbReference>
<reference evidence="4 5" key="1">
    <citation type="submission" date="2018-06" db="EMBL/GenBank/DDBJ databases">
        <title>OYT1 Genome Sequencing.</title>
        <authorList>
            <person name="Kato S."/>
            <person name="Itoh T."/>
            <person name="Ohkuma M."/>
        </authorList>
    </citation>
    <scope>NUCLEOTIDE SEQUENCE [LARGE SCALE GENOMIC DNA]</scope>
    <source>
        <strain evidence="4 5">OYT1</strain>
    </source>
</reference>
<evidence type="ECO:0000256" key="1">
    <source>
        <dbReference type="ARBA" id="ARBA00006723"/>
    </source>
</evidence>
<dbReference type="PANTHER" id="PTHR35530:SF1">
    <property type="entry name" value="2-HYDROXYMUCONATE TAUTOMERASE"/>
    <property type="match status" value="1"/>
</dbReference>
<keyword evidence="5" id="KW-1185">Reference proteome</keyword>
<accession>A0A2Z6GEQ5</accession>
<feature type="domain" description="4-oxalocrotonate tautomerase-like" evidence="3">
    <location>
        <begin position="2"/>
        <end position="58"/>
    </location>
</feature>
<name>A0A2Z6GEQ5_9PROT</name>
<proteinExistence type="inferred from homology"/>
<protein>
    <submittedName>
        <fullName evidence="4">4-oxalocrotonate tautomerase</fullName>
    </submittedName>
</protein>
<dbReference type="RefSeq" id="WP_062626516.1">
    <property type="nucleotide sequence ID" value="NZ_AP018738.1"/>
</dbReference>
<dbReference type="PANTHER" id="PTHR35530">
    <property type="entry name" value="TAUTOMERASE-RELATED"/>
    <property type="match status" value="1"/>
</dbReference>
<dbReference type="OrthoDB" id="8527422at2"/>
<gene>
    <name evidence="4" type="ORF">OYT1_ch2546</name>
</gene>
<comment type="similarity">
    <text evidence="1">Belongs to the 4-oxalocrotonate tautomerase family.</text>
</comment>
<dbReference type="Proteomes" id="UP000033070">
    <property type="component" value="Chromosome"/>
</dbReference>
<dbReference type="EMBL" id="AP018738">
    <property type="protein sequence ID" value="BBE52058.1"/>
    <property type="molecule type" value="Genomic_DNA"/>
</dbReference>
<dbReference type="AlphaFoldDB" id="A0A2Z6GEQ5"/>